<reference evidence="1" key="1">
    <citation type="submission" date="2022-03" db="EMBL/GenBank/DDBJ databases">
        <authorList>
            <person name="Lindestad O."/>
        </authorList>
    </citation>
    <scope>NUCLEOTIDE SEQUENCE</scope>
</reference>
<proteinExistence type="predicted"/>
<dbReference type="Proteomes" id="UP000838756">
    <property type="component" value="Unassembled WGS sequence"/>
</dbReference>
<accession>A0A8S4S2F7</accession>
<comment type="caution">
    <text evidence="1">The sequence shown here is derived from an EMBL/GenBank/DDBJ whole genome shotgun (WGS) entry which is preliminary data.</text>
</comment>
<name>A0A8S4S2F7_9NEOP</name>
<sequence length="124" mass="13348">MSSTSMQSNALVNPAALVPAPLSDTERMAYIVPSVTERTCRSATALHCCAFDAPINTGDPSDKRLGLLRAAVLAARMCRDNRGASQVISAKAACPSEMCSEGSESHRQDETIKAKRFSFRAWDI</sequence>
<evidence type="ECO:0000313" key="1">
    <source>
        <dbReference type="EMBL" id="CAH2244773.1"/>
    </source>
</evidence>
<protein>
    <submittedName>
        <fullName evidence="1">Jg5008 protein</fullName>
    </submittedName>
</protein>
<keyword evidence="2" id="KW-1185">Reference proteome</keyword>
<dbReference type="EMBL" id="CAKXAJ010025855">
    <property type="protein sequence ID" value="CAH2244773.1"/>
    <property type="molecule type" value="Genomic_DNA"/>
</dbReference>
<organism evidence="1 2">
    <name type="scientific">Pararge aegeria aegeria</name>
    <dbReference type="NCBI Taxonomy" id="348720"/>
    <lineage>
        <taxon>Eukaryota</taxon>
        <taxon>Metazoa</taxon>
        <taxon>Ecdysozoa</taxon>
        <taxon>Arthropoda</taxon>
        <taxon>Hexapoda</taxon>
        <taxon>Insecta</taxon>
        <taxon>Pterygota</taxon>
        <taxon>Neoptera</taxon>
        <taxon>Endopterygota</taxon>
        <taxon>Lepidoptera</taxon>
        <taxon>Glossata</taxon>
        <taxon>Ditrysia</taxon>
        <taxon>Papilionoidea</taxon>
        <taxon>Nymphalidae</taxon>
        <taxon>Satyrinae</taxon>
        <taxon>Satyrini</taxon>
        <taxon>Parargina</taxon>
        <taxon>Pararge</taxon>
    </lineage>
</organism>
<gene>
    <name evidence="1" type="primary">jg5008</name>
    <name evidence="1" type="ORF">PAEG_LOCUS20684</name>
</gene>
<dbReference type="AlphaFoldDB" id="A0A8S4S2F7"/>
<evidence type="ECO:0000313" key="2">
    <source>
        <dbReference type="Proteomes" id="UP000838756"/>
    </source>
</evidence>